<name>A0AC61QZ27_9FIRM</name>
<protein>
    <submittedName>
        <fullName evidence="1">Recombinase RecA</fullName>
    </submittedName>
</protein>
<comment type="caution">
    <text evidence="1">The sequence shown here is derived from an EMBL/GenBank/DDBJ whole genome shotgun (WGS) entry which is preliminary data.</text>
</comment>
<reference evidence="1" key="1">
    <citation type="submission" date="2019-04" db="EMBL/GenBank/DDBJ databases">
        <title>Microbes associate with the intestines of laboratory mice.</title>
        <authorList>
            <person name="Navarre W."/>
            <person name="Wong E."/>
            <person name="Huang K."/>
            <person name="Tropini C."/>
            <person name="Ng K."/>
            <person name="Yu B."/>
        </authorList>
    </citation>
    <scope>NUCLEOTIDE SEQUENCE</scope>
    <source>
        <strain evidence="1">NM72_1-8</strain>
    </source>
</reference>
<dbReference type="EMBL" id="SRZB01000016">
    <property type="protein sequence ID" value="TGX98575.1"/>
    <property type="molecule type" value="Genomic_DNA"/>
</dbReference>
<proteinExistence type="predicted"/>
<organism evidence="1 2">
    <name type="scientific">Hominisplanchenecus murintestinalis</name>
    <dbReference type="NCBI Taxonomy" id="2941517"/>
    <lineage>
        <taxon>Bacteria</taxon>
        <taxon>Bacillati</taxon>
        <taxon>Bacillota</taxon>
        <taxon>Clostridia</taxon>
        <taxon>Lachnospirales</taxon>
        <taxon>Lachnospiraceae</taxon>
        <taxon>Hominisplanchenecus</taxon>
    </lineage>
</organism>
<accession>A0AC61QZ27</accession>
<dbReference type="Proteomes" id="UP000307720">
    <property type="component" value="Unassembled WGS sequence"/>
</dbReference>
<keyword evidence="2" id="KW-1185">Reference proteome</keyword>
<gene>
    <name evidence="1" type="primary">recA</name>
    <name evidence="1" type="ORF">E5357_08655</name>
</gene>
<evidence type="ECO:0000313" key="2">
    <source>
        <dbReference type="Proteomes" id="UP000307720"/>
    </source>
</evidence>
<evidence type="ECO:0000313" key="1">
    <source>
        <dbReference type="EMBL" id="TGX98575.1"/>
    </source>
</evidence>
<sequence length="368" mass="39677">MAQEDKLKALEAAISKIEKDFGKGAVMKLGDSKANMNVETIPTGCLSLDIALGLGGIPKGRIIEVYGPESSGKTTVALHMVAQVQKQGGIAGFIDAEHALDPVYAGNIGVDIENLYISQPDNGEQALEITETMVRSGAVDIIIVDSVAALVPKAEIDGDMGDSHVGLQARLMSQALRKLTGVTSKYNCTIIFINQLREKVGVMFGSPETTTGGRALKFYSSIRLDVRRIESLKQGGDVIGNRTRIKVVKNKIAPPFKEAEFDIMFGQGISREGDILDLAANEGVIVKSGAWYAYNDAKIGQGRENAKKYLREHPEVMEEAERKVRENLGLIEKPENEAADEGKATDVEKMTGKAGRKAGKETLEGENS</sequence>